<dbReference type="Proteomes" id="UP000249700">
    <property type="component" value="Unassembled WGS sequence"/>
</dbReference>
<dbReference type="InterPro" id="IPR025662">
    <property type="entry name" value="Sigma_54_int_dom_ATP-bd_1"/>
</dbReference>
<dbReference type="FunFam" id="3.40.50.300:FF:000006">
    <property type="entry name" value="DNA-binding transcriptional regulator NtrC"/>
    <property type="match status" value="1"/>
</dbReference>
<dbReference type="GO" id="GO:0006355">
    <property type="term" value="P:regulation of DNA-templated transcription"/>
    <property type="evidence" value="ECO:0007669"/>
    <property type="project" value="InterPro"/>
</dbReference>
<keyword evidence="1" id="KW-0547">Nucleotide-binding</keyword>
<dbReference type="InterPro" id="IPR009057">
    <property type="entry name" value="Homeodomain-like_sf"/>
</dbReference>
<keyword evidence="5" id="KW-0804">Transcription</keyword>
<evidence type="ECO:0000256" key="2">
    <source>
        <dbReference type="ARBA" id="ARBA00022840"/>
    </source>
</evidence>
<dbReference type="OrthoDB" id="9804019at2"/>
<dbReference type="SUPFAM" id="SSF55781">
    <property type="entry name" value="GAF domain-like"/>
    <property type="match status" value="1"/>
</dbReference>
<dbReference type="AlphaFoldDB" id="A0A328Y1K8"/>
<dbReference type="PROSITE" id="PS50045">
    <property type="entry name" value="SIGMA54_INTERACT_4"/>
    <property type="match status" value="1"/>
</dbReference>
<dbReference type="Gene3D" id="1.10.10.60">
    <property type="entry name" value="Homeodomain-like"/>
    <property type="match status" value="1"/>
</dbReference>
<dbReference type="PROSITE" id="PS00675">
    <property type="entry name" value="SIGMA54_INTERACT_1"/>
    <property type="match status" value="1"/>
</dbReference>
<dbReference type="PANTHER" id="PTHR32071">
    <property type="entry name" value="TRANSCRIPTIONAL REGULATORY PROTEIN"/>
    <property type="match status" value="1"/>
</dbReference>
<dbReference type="PROSITE" id="PS00688">
    <property type="entry name" value="SIGMA54_INTERACT_3"/>
    <property type="match status" value="1"/>
</dbReference>
<dbReference type="InterPro" id="IPR003593">
    <property type="entry name" value="AAA+_ATPase"/>
</dbReference>
<sequence length="525" mass="57579">MTDFLDALRDLLARLSTGDAEDTYHDDWTRLLHALVGDTQADASTLMVMNQDSLRPVAVLGLPDDVRGRPFRLQEHPRLAAIASHPGICRFPPDSELPDPFDGLIDEDMSQVHDCLGVALRDGDRLIGLLTLDALDVQGLASLDDGELLAAARLLGTCLRVAEQLSTTRQQLSEALEEEQRSVPLQQWHSPVMGRLMNALSLVAPTDMSVLLHGETGVGKEAVARALHVRSQRHRGPLVQVNCAALPEHLIESELFGHRRGAFSGAHAERRGHFAMADGGTLMLDEVGELPLSLQPKLLRVLQEGEIQPLGSERAERIDVRIIAVTNRDLSSEVEAGRFREDLYHRLNAFPLTVPPLRERPEDISLLAGHFLEDNRIRLGIANLRLDADAMAALTAWQWPGNIRELEHTLGRAALRVLGEQGAVSPQMRRQSVLRLSPHHLALPGLPANEIPTCGETPAPPTGAKKATLDDAVALPLREATDDFQRRHIQAHLEAKSGNWAATARGLCIDAGNLHRLARRLGLKD</sequence>
<dbReference type="InterPro" id="IPR025944">
    <property type="entry name" value="Sigma_54_int_dom_CS"/>
</dbReference>
<evidence type="ECO:0000313" key="7">
    <source>
        <dbReference type="EMBL" id="RAR62204.1"/>
    </source>
</evidence>
<keyword evidence="2" id="KW-0067">ATP-binding</keyword>
<dbReference type="PANTHER" id="PTHR32071:SF35">
    <property type="entry name" value="ANAEROBIC NITRIC OXIDE REDUCTASE TRANSCRIPTION REGULATOR NORR"/>
    <property type="match status" value="1"/>
</dbReference>
<dbReference type="Pfam" id="PF00158">
    <property type="entry name" value="Sigma54_activat"/>
    <property type="match status" value="1"/>
</dbReference>
<dbReference type="Gene3D" id="1.10.8.60">
    <property type="match status" value="1"/>
</dbReference>
<dbReference type="InterPro" id="IPR002078">
    <property type="entry name" value="Sigma_54_int"/>
</dbReference>
<evidence type="ECO:0000259" key="6">
    <source>
        <dbReference type="PROSITE" id="PS50045"/>
    </source>
</evidence>
<organism evidence="7 8">
    <name type="scientific">Onishia taeanensis</name>
    <dbReference type="NCBI Taxonomy" id="284577"/>
    <lineage>
        <taxon>Bacteria</taxon>
        <taxon>Pseudomonadati</taxon>
        <taxon>Pseudomonadota</taxon>
        <taxon>Gammaproteobacteria</taxon>
        <taxon>Oceanospirillales</taxon>
        <taxon>Halomonadaceae</taxon>
        <taxon>Onishia</taxon>
    </lineage>
</organism>
<evidence type="ECO:0000256" key="5">
    <source>
        <dbReference type="ARBA" id="ARBA00023163"/>
    </source>
</evidence>
<protein>
    <submittedName>
        <fullName evidence="7">Anaerobic nitric oxide reductase transcription regulator</fullName>
    </submittedName>
</protein>
<dbReference type="GO" id="GO:0003677">
    <property type="term" value="F:DNA binding"/>
    <property type="evidence" value="ECO:0007669"/>
    <property type="project" value="UniProtKB-KW"/>
</dbReference>
<proteinExistence type="predicted"/>
<dbReference type="SMART" id="SM00382">
    <property type="entry name" value="AAA"/>
    <property type="match status" value="1"/>
</dbReference>
<dbReference type="GO" id="GO:0005524">
    <property type="term" value="F:ATP binding"/>
    <property type="evidence" value="ECO:0007669"/>
    <property type="project" value="UniProtKB-KW"/>
</dbReference>
<reference evidence="7 8" key="1">
    <citation type="submission" date="2018-06" db="EMBL/GenBank/DDBJ databases">
        <title>Comparative analysis of microorganisms from saline springs in Andes Mountain Range, Colombia.</title>
        <authorList>
            <person name="Rubin E."/>
        </authorList>
    </citation>
    <scope>NUCLEOTIDE SEQUENCE [LARGE SCALE GENOMIC DNA]</scope>
    <source>
        <strain evidence="7 8">USBA-857</strain>
    </source>
</reference>
<accession>A0A328Y1K8</accession>
<dbReference type="CDD" id="cd00009">
    <property type="entry name" value="AAA"/>
    <property type="match status" value="1"/>
</dbReference>
<dbReference type="SUPFAM" id="SSF46689">
    <property type="entry name" value="Homeodomain-like"/>
    <property type="match status" value="1"/>
</dbReference>
<comment type="caution">
    <text evidence="7">The sequence shown here is derived from an EMBL/GenBank/DDBJ whole genome shotgun (WGS) entry which is preliminary data.</text>
</comment>
<keyword evidence="3" id="KW-0805">Transcription regulation</keyword>
<feature type="domain" description="Sigma-54 factor interaction" evidence="6">
    <location>
        <begin position="190"/>
        <end position="415"/>
    </location>
</feature>
<dbReference type="InterPro" id="IPR058031">
    <property type="entry name" value="AAA_lid_NorR"/>
</dbReference>
<dbReference type="Gene3D" id="3.40.50.300">
    <property type="entry name" value="P-loop containing nucleotide triphosphate hydrolases"/>
    <property type="match status" value="1"/>
</dbReference>
<dbReference type="SUPFAM" id="SSF52540">
    <property type="entry name" value="P-loop containing nucleoside triphosphate hydrolases"/>
    <property type="match status" value="1"/>
</dbReference>
<dbReference type="InterPro" id="IPR027417">
    <property type="entry name" value="P-loop_NTPase"/>
</dbReference>
<dbReference type="NCBIfam" id="NF003451">
    <property type="entry name" value="PRK05022.1"/>
    <property type="match status" value="1"/>
</dbReference>
<evidence type="ECO:0000256" key="3">
    <source>
        <dbReference type="ARBA" id="ARBA00023015"/>
    </source>
</evidence>
<dbReference type="PROSITE" id="PS00676">
    <property type="entry name" value="SIGMA54_INTERACT_2"/>
    <property type="match status" value="1"/>
</dbReference>
<dbReference type="InterPro" id="IPR025943">
    <property type="entry name" value="Sigma_54_int_dom_ATP-bd_2"/>
</dbReference>
<dbReference type="InterPro" id="IPR029016">
    <property type="entry name" value="GAF-like_dom_sf"/>
</dbReference>
<gene>
    <name evidence="7" type="ORF">BCL93_104181</name>
</gene>
<dbReference type="Pfam" id="PF25601">
    <property type="entry name" value="AAA_lid_14"/>
    <property type="match status" value="1"/>
</dbReference>
<dbReference type="RefSeq" id="WP_112054676.1">
    <property type="nucleotide sequence ID" value="NZ_QLSX01000004.1"/>
</dbReference>
<name>A0A328Y1K8_9GAMM</name>
<evidence type="ECO:0000256" key="4">
    <source>
        <dbReference type="ARBA" id="ARBA00023125"/>
    </source>
</evidence>
<keyword evidence="4" id="KW-0238">DNA-binding</keyword>
<evidence type="ECO:0000256" key="1">
    <source>
        <dbReference type="ARBA" id="ARBA00022741"/>
    </source>
</evidence>
<dbReference type="Gene3D" id="3.30.450.40">
    <property type="match status" value="1"/>
</dbReference>
<evidence type="ECO:0000313" key="8">
    <source>
        <dbReference type="Proteomes" id="UP000249700"/>
    </source>
</evidence>
<dbReference type="EMBL" id="QLSX01000004">
    <property type="protein sequence ID" value="RAR62204.1"/>
    <property type="molecule type" value="Genomic_DNA"/>
</dbReference>